<dbReference type="OrthoDB" id="541375at2759"/>
<dbReference type="InterPro" id="IPR039763">
    <property type="entry name" value="ARMT1"/>
</dbReference>
<dbReference type="RefSeq" id="XP_004368086.1">
    <property type="nucleotide sequence ID" value="XM_004368029.1"/>
</dbReference>
<evidence type="ECO:0000256" key="7">
    <source>
        <dbReference type="RuleBase" id="RU367030"/>
    </source>
</evidence>
<evidence type="ECO:0000256" key="2">
    <source>
        <dbReference type="ARBA" id="ARBA00009519"/>
    </source>
</evidence>
<reference evidence="9 10" key="1">
    <citation type="journal article" date="2013" name="Genome Biol.">
        <title>Genome of Acanthamoeba castellanii highlights extensive lateral gene transfer and early evolution of tyrosine kinase signaling.</title>
        <authorList>
            <person name="Clarke M."/>
            <person name="Lohan A.J."/>
            <person name="Liu B."/>
            <person name="Lagkouvardos I."/>
            <person name="Roy S."/>
            <person name="Zafar N."/>
            <person name="Bertelli C."/>
            <person name="Schilde C."/>
            <person name="Kianianmomeni A."/>
            <person name="Burglin T.R."/>
            <person name="Frech C."/>
            <person name="Turcotte B."/>
            <person name="Kopec K.O."/>
            <person name="Synnott J.M."/>
            <person name="Choo C."/>
            <person name="Paponov I."/>
            <person name="Finkler A."/>
            <person name="Soon Heng Tan C."/>
            <person name="Hutchins A.P."/>
            <person name="Weinmeier T."/>
            <person name="Rattei T."/>
            <person name="Chu J.S."/>
            <person name="Gimenez G."/>
            <person name="Irimia M."/>
            <person name="Rigden D.J."/>
            <person name="Fitzpatrick D.A."/>
            <person name="Lorenzo-Morales J."/>
            <person name="Bateman A."/>
            <person name="Chiu C.H."/>
            <person name="Tang P."/>
            <person name="Hegemann P."/>
            <person name="Fromm H."/>
            <person name="Raoult D."/>
            <person name="Greub G."/>
            <person name="Miranda-Saavedra D."/>
            <person name="Chen N."/>
            <person name="Nash P."/>
            <person name="Ginger M.L."/>
            <person name="Horn M."/>
            <person name="Schaap P."/>
            <person name="Caler L."/>
            <person name="Loftus B."/>
        </authorList>
    </citation>
    <scope>NUCLEOTIDE SEQUENCE [LARGE SCALE GENOMIC DNA]</scope>
    <source>
        <strain evidence="9 10">Neff</strain>
    </source>
</reference>
<evidence type="ECO:0000313" key="9">
    <source>
        <dbReference type="EMBL" id="ELR25331.1"/>
    </source>
</evidence>
<dbReference type="Proteomes" id="UP000011083">
    <property type="component" value="Unassembled WGS sequence"/>
</dbReference>
<dbReference type="GO" id="GO:0046872">
    <property type="term" value="F:metal ion binding"/>
    <property type="evidence" value="ECO:0007669"/>
    <property type="project" value="UniProtKB-UniRule"/>
</dbReference>
<evidence type="ECO:0000313" key="10">
    <source>
        <dbReference type="Proteomes" id="UP000011083"/>
    </source>
</evidence>
<feature type="domain" description="Damage-control phosphatase ARMT1-like metal-binding" evidence="8">
    <location>
        <begin position="19"/>
        <end position="412"/>
    </location>
</feature>
<evidence type="ECO:0000256" key="6">
    <source>
        <dbReference type="ARBA" id="ARBA00048809"/>
    </source>
</evidence>
<comment type="function">
    <text evidence="7">Metal-dependent phosphatase that shows phosphatase activity against several substrates, including fructose-1-phosphate and fructose-6-phosphate. Its preference for fructose-1-phosphate, a strong glycating agent that causes DNA damage rather than a canonical yeast metabolite, suggests a damage-control function in hexose phosphate metabolism.</text>
</comment>
<dbReference type="KEGG" id="acan:ACA1_291090"/>
<dbReference type="PANTHER" id="PTHR12260">
    <property type="entry name" value="DAMAGE-CONTROL PHOSPHATASE ARMT1"/>
    <property type="match status" value="1"/>
</dbReference>
<proteinExistence type="inferred from homology"/>
<protein>
    <recommendedName>
        <fullName evidence="7">Sugar phosphate phosphatase</fullName>
        <ecNumber evidence="7">3.1.3.-</ecNumber>
    </recommendedName>
</protein>
<dbReference type="GO" id="GO:0005634">
    <property type="term" value="C:nucleus"/>
    <property type="evidence" value="ECO:0007669"/>
    <property type="project" value="TreeGrafter"/>
</dbReference>
<dbReference type="SUPFAM" id="SSF111321">
    <property type="entry name" value="AF1104-like"/>
    <property type="match status" value="1"/>
</dbReference>
<dbReference type="AlphaFoldDB" id="L8HLN3"/>
<sequence>MTEAKLINLTDKSSWGYLTFKKRLPQYVGDVIRDGAQHLPPLAIENLQKLKEEIENAGVIKPIQASSEEERTACEDVEEWKEYMREHEGKRWDELPFYWLEAYYYRRMLQESQYFLNKYDVFSRTKLDGITESLHVMKSIALALVDILQRAQSDASVVEEAVELFVLRSLWGNKADLSLFSVSEDPLALVHQKLSKGDSAADEAGAAEEMKYLLVDESPQVLRHLLQLRDAKERKRVDIILDNSGLELFSDLCFAHALTELLGAEVHLHTKRDPMFVSDAMPKDIYQLIDALEEAAKNSDETRAADLAGMAQKWRHFIEAGQWKLRPHRFWNSALFFDRLEAKFPDLYHDLHQSRMAFVKGDANYRRLVGDYYYPHTTSFVSLASYFPTHVVALRVLKSEVAVGMAPGQAEAVAKKDAQWLVDGKWATIHYAPGRGQ</sequence>
<name>L8HLN3_ACACF</name>
<organism evidence="9 10">
    <name type="scientific">Acanthamoeba castellanii (strain ATCC 30010 / Neff)</name>
    <dbReference type="NCBI Taxonomy" id="1257118"/>
    <lineage>
        <taxon>Eukaryota</taxon>
        <taxon>Amoebozoa</taxon>
        <taxon>Discosea</taxon>
        <taxon>Longamoebia</taxon>
        <taxon>Centramoebida</taxon>
        <taxon>Acanthamoebidae</taxon>
        <taxon>Acanthamoeba</taxon>
    </lineage>
</organism>
<accession>L8HLN3</accession>
<dbReference type="Pfam" id="PF01937">
    <property type="entry name" value="ARMT1-like_dom"/>
    <property type="match status" value="1"/>
</dbReference>
<comment type="similarity">
    <text evidence="2 7">Belongs to the damage-control phosphatase family. Sugar phosphate phosphatase III subfamily.</text>
</comment>
<dbReference type="STRING" id="1257118.L8HLN3"/>
<dbReference type="EMBL" id="KB007805">
    <property type="protein sequence ID" value="ELR25331.1"/>
    <property type="molecule type" value="Genomic_DNA"/>
</dbReference>
<keyword evidence="5 7" id="KW-0464">Manganese</keyword>
<dbReference type="InterPro" id="IPR002791">
    <property type="entry name" value="ARMT1-like_metal-bd"/>
</dbReference>
<comment type="catalytic activity">
    <reaction evidence="6 7">
        <text>beta-D-fructose 6-phosphate = dihydroxyacetone + D-glyceraldehyde 3-phosphate</text>
        <dbReference type="Rhea" id="RHEA:28002"/>
        <dbReference type="ChEBI" id="CHEBI:16016"/>
        <dbReference type="ChEBI" id="CHEBI:57634"/>
        <dbReference type="ChEBI" id="CHEBI:59776"/>
    </reaction>
</comment>
<dbReference type="InterPro" id="IPR036075">
    <property type="entry name" value="ARMT-1-like_metal-bd_sf"/>
</dbReference>
<gene>
    <name evidence="9" type="ORF">ACA1_291090</name>
</gene>
<dbReference type="GO" id="GO:0103026">
    <property type="term" value="F:fructose-1-phosphatase activity"/>
    <property type="evidence" value="ECO:0007669"/>
    <property type="project" value="RHEA"/>
</dbReference>
<comment type="domain">
    <text evidence="7">Subfamily III proteins have a conserved RTxK motif about 40-50 residues from the C-terminus; the threonine may be replaced by serine or cysteine.</text>
</comment>
<dbReference type="EC" id="3.1.3.-" evidence="7"/>
<dbReference type="GO" id="GO:0097023">
    <property type="term" value="F:fructose 6-phosphate aldolase activity"/>
    <property type="evidence" value="ECO:0007669"/>
    <property type="project" value="RHEA"/>
</dbReference>
<dbReference type="GO" id="GO:0006974">
    <property type="term" value="P:DNA damage response"/>
    <property type="evidence" value="ECO:0007669"/>
    <property type="project" value="TreeGrafter"/>
</dbReference>
<dbReference type="PANTHER" id="PTHR12260:SF6">
    <property type="entry name" value="DAMAGE-CONTROL PHOSPHATASE ARMT1"/>
    <property type="match status" value="1"/>
</dbReference>
<dbReference type="VEuPathDB" id="AmoebaDB:ACA1_291090"/>
<dbReference type="Gene3D" id="1.20.930.60">
    <property type="match status" value="1"/>
</dbReference>
<dbReference type="Gene3D" id="3.40.50.10880">
    <property type="entry name" value="Uncharacterised protein PF01937, DUF89, domain 3"/>
    <property type="match status" value="1"/>
</dbReference>
<keyword evidence="3 7" id="KW-0479">Metal-binding</keyword>
<keyword evidence="10" id="KW-1185">Reference proteome</keyword>
<dbReference type="OMA" id="SHFWTGP"/>
<dbReference type="GeneID" id="14926381"/>
<keyword evidence="4 7" id="KW-0378">Hydrolase</keyword>
<evidence type="ECO:0000256" key="1">
    <source>
        <dbReference type="ARBA" id="ARBA00001326"/>
    </source>
</evidence>
<comment type="catalytic activity">
    <reaction evidence="1 7">
        <text>beta-D-fructose 1-phosphate + H2O = D-fructose + phosphate</text>
        <dbReference type="Rhea" id="RHEA:35603"/>
        <dbReference type="ChEBI" id="CHEBI:15377"/>
        <dbReference type="ChEBI" id="CHEBI:37721"/>
        <dbReference type="ChEBI" id="CHEBI:43474"/>
        <dbReference type="ChEBI" id="CHEBI:138881"/>
    </reaction>
</comment>
<comment type="cofactor">
    <cofactor evidence="7">
        <name>Mn(2+)</name>
        <dbReference type="ChEBI" id="CHEBI:29035"/>
    </cofactor>
    <cofactor evidence="7">
        <name>Ni(2+)</name>
        <dbReference type="ChEBI" id="CHEBI:49786"/>
    </cofactor>
</comment>
<evidence type="ECO:0000256" key="3">
    <source>
        <dbReference type="ARBA" id="ARBA00022723"/>
    </source>
</evidence>
<evidence type="ECO:0000256" key="4">
    <source>
        <dbReference type="ARBA" id="ARBA00022801"/>
    </source>
</evidence>
<evidence type="ECO:0000259" key="8">
    <source>
        <dbReference type="Pfam" id="PF01937"/>
    </source>
</evidence>
<evidence type="ECO:0000256" key="5">
    <source>
        <dbReference type="ARBA" id="ARBA00023211"/>
    </source>
</evidence>